<dbReference type="Pfam" id="PF13377">
    <property type="entry name" value="Peripla_BP_3"/>
    <property type="match status" value="1"/>
</dbReference>
<feature type="domain" description="HTH lacI-type" evidence="4">
    <location>
        <begin position="9"/>
        <end position="63"/>
    </location>
</feature>
<dbReference type="RefSeq" id="WP_215627244.1">
    <property type="nucleotide sequence ID" value="NZ_CP067089.2"/>
</dbReference>
<dbReference type="Pfam" id="PF00356">
    <property type="entry name" value="LacI"/>
    <property type="match status" value="1"/>
</dbReference>
<evidence type="ECO:0000313" key="6">
    <source>
        <dbReference type="Proteomes" id="UP000595917"/>
    </source>
</evidence>
<name>A0A7T7XP56_9SPIR</name>
<keyword evidence="2 5" id="KW-0238">DNA-binding</keyword>
<evidence type="ECO:0000256" key="3">
    <source>
        <dbReference type="ARBA" id="ARBA00023163"/>
    </source>
</evidence>
<evidence type="ECO:0000256" key="2">
    <source>
        <dbReference type="ARBA" id="ARBA00023125"/>
    </source>
</evidence>
<dbReference type="GO" id="GO:0003700">
    <property type="term" value="F:DNA-binding transcription factor activity"/>
    <property type="evidence" value="ECO:0007669"/>
    <property type="project" value="TreeGrafter"/>
</dbReference>
<dbReference type="Gene3D" id="3.40.50.2300">
    <property type="match status" value="2"/>
</dbReference>
<dbReference type="CDD" id="cd06267">
    <property type="entry name" value="PBP1_LacI_sugar_binding-like"/>
    <property type="match status" value="1"/>
</dbReference>
<sequence length="333" mass="36669">MAKTGKSTATIHNVAEACGVSARTVSRVMNGQAHVRPALRERILETAQAMGYRPDPSARALKSGRKRIIGIVVNAVSSDTTFKRIEHISKLCSAWEHAVLVRFAENSEMEESTVESLMPWCDGMVIFSNLRTVRSPVLDSLTENGFPFMLVDPPHPVPYPAVRIDRARGYREAAEYLIGKGRKKPVLLVEHFRSGDRIRGFKKGLQSAGIPFSDDMIFSTGKEYAGGRNAAPELIRAIRKKKADAVICHNDKMVLGLMNAFIREGIHVPKDAALIGYDDDSFTPYTSPAITTIAQLGGNPADFIFEQIRDNIENGTAMKSKTLRTGLIIRESA</sequence>
<dbReference type="PANTHER" id="PTHR30146:SF138">
    <property type="entry name" value="TRANSCRIPTIONAL REGULATORY PROTEIN"/>
    <property type="match status" value="1"/>
</dbReference>
<dbReference type="SUPFAM" id="SSF53822">
    <property type="entry name" value="Periplasmic binding protein-like I"/>
    <property type="match status" value="1"/>
</dbReference>
<dbReference type="CDD" id="cd01392">
    <property type="entry name" value="HTH_LacI"/>
    <property type="match status" value="1"/>
</dbReference>
<dbReference type="PANTHER" id="PTHR30146">
    <property type="entry name" value="LACI-RELATED TRANSCRIPTIONAL REPRESSOR"/>
    <property type="match status" value="1"/>
</dbReference>
<evidence type="ECO:0000256" key="1">
    <source>
        <dbReference type="ARBA" id="ARBA00023015"/>
    </source>
</evidence>
<dbReference type="InterPro" id="IPR028082">
    <property type="entry name" value="Peripla_BP_I"/>
</dbReference>
<accession>A0A7T7XP56</accession>
<protein>
    <submittedName>
        <fullName evidence="5">LacI family DNA-binding transcriptional regulator</fullName>
    </submittedName>
</protein>
<keyword evidence="3" id="KW-0804">Transcription</keyword>
<keyword evidence="1" id="KW-0805">Transcription regulation</keyword>
<dbReference type="KEGG" id="bhc:JFL75_03235"/>
<reference evidence="5" key="1">
    <citation type="submission" date="2021-01" db="EMBL/GenBank/DDBJ databases">
        <title>Description of Breznakiella homolactica.</title>
        <authorList>
            <person name="Song Y."/>
            <person name="Brune A."/>
        </authorList>
    </citation>
    <scope>NUCLEOTIDE SEQUENCE</scope>
    <source>
        <strain evidence="5">RmG30</strain>
    </source>
</reference>
<dbReference type="InterPro" id="IPR010982">
    <property type="entry name" value="Lambda_DNA-bd_dom_sf"/>
</dbReference>
<gene>
    <name evidence="5" type="ORF">JFL75_03235</name>
</gene>
<dbReference type="InterPro" id="IPR046335">
    <property type="entry name" value="LacI/GalR-like_sensor"/>
</dbReference>
<dbReference type="SUPFAM" id="SSF47413">
    <property type="entry name" value="lambda repressor-like DNA-binding domains"/>
    <property type="match status" value="1"/>
</dbReference>
<dbReference type="Proteomes" id="UP000595917">
    <property type="component" value="Chromosome"/>
</dbReference>
<keyword evidence="6" id="KW-1185">Reference proteome</keyword>
<dbReference type="SMART" id="SM00354">
    <property type="entry name" value="HTH_LACI"/>
    <property type="match status" value="1"/>
</dbReference>
<dbReference type="GO" id="GO:0000976">
    <property type="term" value="F:transcription cis-regulatory region binding"/>
    <property type="evidence" value="ECO:0007669"/>
    <property type="project" value="TreeGrafter"/>
</dbReference>
<dbReference type="Gene3D" id="1.10.260.40">
    <property type="entry name" value="lambda repressor-like DNA-binding domains"/>
    <property type="match status" value="1"/>
</dbReference>
<evidence type="ECO:0000313" key="5">
    <source>
        <dbReference type="EMBL" id="QQO09940.1"/>
    </source>
</evidence>
<proteinExistence type="predicted"/>
<organism evidence="5 6">
    <name type="scientific">Breznakiella homolactica</name>
    <dbReference type="NCBI Taxonomy" id="2798577"/>
    <lineage>
        <taxon>Bacteria</taxon>
        <taxon>Pseudomonadati</taxon>
        <taxon>Spirochaetota</taxon>
        <taxon>Spirochaetia</taxon>
        <taxon>Spirochaetales</taxon>
        <taxon>Breznakiellaceae</taxon>
        <taxon>Breznakiella</taxon>
    </lineage>
</organism>
<dbReference type="EMBL" id="CP067089">
    <property type="protein sequence ID" value="QQO09940.1"/>
    <property type="molecule type" value="Genomic_DNA"/>
</dbReference>
<dbReference type="InterPro" id="IPR000843">
    <property type="entry name" value="HTH_LacI"/>
</dbReference>
<evidence type="ECO:0000259" key="4">
    <source>
        <dbReference type="PROSITE" id="PS50932"/>
    </source>
</evidence>
<dbReference type="PROSITE" id="PS50932">
    <property type="entry name" value="HTH_LACI_2"/>
    <property type="match status" value="1"/>
</dbReference>
<dbReference type="AlphaFoldDB" id="A0A7T7XP56"/>